<comment type="caution">
    <text evidence="1">The sequence shown here is derived from an EMBL/GenBank/DDBJ whole genome shotgun (WGS) entry which is preliminary data.</text>
</comment>
<reference evidence="1" key="1">
    <citation type="submission" date="2022-04" db="EMBL/GenBank/DDBJ databases">
        <title>Genome of the entomopathogenic fungus Entomophthora muscae.</title>
        <authorList>
            <person name="Elya C."/>
            <person name="Lovett B.R."/>
            <person name="Lee E."/>
            <person name="Macias A.M."/>
            <person name="Hajek A.E."/>
            <person name="De Bivort B.L."/>
            <person name="Kasson M.T."/>
            <person name="De Fine Licht H.H."/>
            <person name="Stajich J.E."/>
        </authorList>
    </citation>
    <scope>NUCLEOTIDE SEQUENCE</scope>
    <source>
        <strain evidence="1">Berkeley</strain>
    </source>
</reference>
<dbReference type="EMBL" id="QTSX02002357">
    <property type="protein sequence ID" value="KAJ9075872.1"/>
    <property type="molecule type" value="Genomic_DNA"/>
</dbReference>
<sequence length="122" mass="13001">MTPSLTLQPDRPQESVAADESTSTHIFGVIFYGTCQWTLGSPGKIVILYCKVSPNLVVGPPCQADRPQVLRNPPQAGSLTQPEIGLMPDQAMDGCQISLVLAGAGTLSNLCRSYSFLCMQSS</sequence>
<name>A0ACC2TNP5_9FUNG</name>
<gene>
    <name evidence="1" type="ORF">DSO57_1031535</name>
</gene>
<dbReference type="Proteomes" id="UP001165960">
    <property type="component" value="Unassembled WGS sequence"/>
</dbReference>
<keyword evidence="2" id="KW-1185">Reference proteome</keyword>
<proteinExistence type="predicted"/>
<accession>A0ACC2TNP5</accession>
<evidence type="ECO:0000313" key="1">
    <source>
        <dbReference type="EMBL" id="KAJ9075872.1"/>
    </source>
</evidence>
<protein>
    <submittedName>
        <fullName evidence="1">Uncharacterized protein</fullName>
    </submittedName>
</protein>
<evidence type="ECO:0000313" key="2">
    <source>
        <dbReference type="Proteomes" id="UP001165960"/>
    </source>
</evidence>
<organism evidence="1 2">
    <name type="scientific">Entomophthora muscae</name>
    <dbReference type="NCBI Taxonomy" id="34485"/>
    <lineage>
        <taxon>Eukaryota</taxon>
        <taxon>Fungi</taxon>
        <taxon>Fungi incertae sedis</taxon>
        <taxon>Zoopagomycota</taxon>
        <taxon>Entomophthoromycotina</taxon>
        <taxon>Entomophthoromycetes</taxon>
        <taxon>Entomophthorales</taxon>
        <taxon>Entomophthoraceae</taxon>
        <taxon>Entomophthora</taxon>
    </lineage>
</organism>